<evidence type="ECO:0000256" key="2">
    <source>
        <dbReference type="ARBA" id="ARBA00022630"/>
    </source>
</evidence>
<evidence type="ECO:0000256" key="3">
    <source>
        <dbReference type="ARBA" id="ARBA00022643"/>
    </source>
</evidence>
<protein>
    <submittedName>
        <fullName evidence="5">Flavin reductase family protein</fullName>
    </submittedName>
</protein>
<dbReference type="Proteomes" id="UP001200271">
    <property type="component" value="Unassembled WGS sequence"/>
</dbReference>
<evidence type="ECO:0000256" key="1">
    <source>
        <dbReference type="ARBA" id="ARBA00001917"/>
    </source>
</evidence>
<evidence type="ECO:0000313" key="6">
    <source>
        <dbReference type="Proteomes" id="UP001200271"/>
    </source>
</evidence>
<keyword evidence="3" id="KW-0288">FMN</keyword>
<keyword evidence="2" id="KW-0285">Flavoprotein</keyword>
<feature type="non-terminal residue" evidence="5">
    <location>
        <position position="45"/>
    </location>
</feature>
<evidence type="ECO:0000256" key="4">
    <source>
        <dbReference type="ARBA" id="ARBA00038054"/>
    </source>
</evidence>
<sequence length="45" mass="4965">MHTFDAQSLSDKENYKLLIGSIIPRPIAFVTTLNQDISVNAAPFS</sequence>
<organism evidence="5 6">
    <name type="scientific">Staphylococcus aureus</name>
    <dbReference type="NCBI Taxonomy" id="1280"/>
    <lineage>
        <taxon>Bacteria</taxon>
        <taxon>Bacillati</taxon>
        <taxon>Bacillota</taxon>
        <taxon>Bacilli</taxon>
        <taxon>Bacillales</taxon>
        <taxon>Staphylococcaceae</taxon>
        <taxon>Staphylococcus</taxon>
    </lineage>
</organism>
<dbReference type="AlphaFoldDB" id="A0AAW4YBF0"/>
<dbReference type="PANTHER" id="PTHR33798:SF5">
    <property type="entry name" value="FLAVIN REDUCTASE LIKE DOMAIN-CONTAINING PROTEIN"/>
    <property type="match status" value="1"/>
</dbReference>
<dbReference type="InterPro" id="IPR012349">
    <property type="entry name" value="Split_barrel_FMN-bd"/>
</dbReference>
<proteinExistence type="inferred from homology"/>
<comment type="caution">
    <text evidence="5">The sequence shown here is derived from an EMBL/GenBank/DDBJ whole genome shotgun (WGS) entry which is preliminary data.</text>
</comment>
<comment type="cofactor">
    <cofactor evidence="1">
        <name>FMN</name>
        <dbReference type="ChEBI" id="CHEBI:58210"/>
    </cofactor>
</comment>
<evidence type="ECO:0000313" key="5">
    <source>
        <dbReference type="EMBL" id="MCE3363737.1"/>
    </source>
</evidence>
<name>A0AAW4YBF0_STAAU</name>
<reference evidence="5" key="2">
    <citation type="submission" date="2023-08" db="EMBL/GenBank/DDBJ databases">
        <authorList>
            <person name="Zhao H."/>
            <person name="Wang X."/>
        </authorList>
    </citation>
    <scope>NUCLEOTIDE SEQUENCE</scope>
    <source>
        <strain evidence="5">NC-4</strain>
    </source>
</reference>
<dbReference type="Gene3D" id="2.30.110.10">
    <property type="entry name" value="Electron Transport, Fmn-binding Protein, Chain A"/>
    <property type="match status" value="1"/>
</dbReference>
<gene>
    <name evidence="5" type="ORF">LB359_15880</name>
</gene>
<dbReference type="EMBL" id="JAIUEN010000292">
    <property type="protein sequence ID" value="MCE3363737.1"/>
    <property type="molecule type" value="Genomic_DNA"/>
</dbReference>
<accession>A0AAW4YBF0</accession>
<reference evidence="5" key="1">
    <citation type="journal article" date="2021" name="Front Med (Lausanne)">
        <title>The Prevalence and Determinants of Fusidic Acid Resistance Among Methicillin-Resistant Staphylococcus aureus Clinical Isolates in China.</title>
        <authorList>
            <person name="Zhao H."/>
            <person name="Wang X."/>
            <person name="Wang B."/>
            <person name="Xu Y."/>
            <person name="Rao L."/>
            <person name="Wan B."/>
            <person name="Guo Y."/>
            <person name="Wu X."/>
            <person name="Yu J."/>
            <person name="Chen L."/>
            <person name="Li M."/>
            <person name="Yu F."/>
        </authorList>
    </citation>
    <scope>NUCLEOTIDE SEQUENCE</scope>
    <source>
        <strain evidence="5">NC-4</strain>
    </source>
</reference>
<dbReference type="PANTHER" id="PTHR33798">
    <property type="entry name" value="FLAVOPROTEIN OXYGENASE"/>
    <property type="match status" value="1"/>
</dbReference>
<comment type="similarity">
    <text evidence="4">Belongs to the flavoredoxin family.</text>
</comment>